<name>A0A9P7G8F0_9AGAR</name>
<sequence>MASGVLPMQSRISRPPLVGRSSAVPQTLSRRIFASSATVRKTRSAATIFTDVSVPLGNWSAYLKPTGPVSIAIAGTNVPGFEGNLTVVPASGEASNSGGLFSWVKDAWEKFNNFDKSVITNAPPIDISKTYPLFSQSLSCAGPPAFDASVRADANVNAHADISLGLAAVGTIVPPELTEFGAFVGLDADIRGSVSLVGNAAGRADSGQLTLYQATLPTLEFPGLLTIGPSFKILGQATANVDVGVNLKVDLSYTVSGAKIIYPPIPDTKSKGIFIPGNAPLKLSVTGNVASTSVATAQLNPRIDLAVNALGGLAKATVLVNIDSHSTVRLNLNAAGNAGGSIETPTGGTKGGASASVDGCVTAGAALNANVGADAKFFNLFDRSTSVSLYAKDWELFQKCFAAQTGKRSTAADRATSKRADLSFVCPSWRSSSLVTVV</sequence>
<dbReference type="EMBL" id="JABCKV010000173">
    <property type="protein sequence ID" value="KAG5642592.1"/>
    <property type="molecule type" value="Genomic_DNA"/>
</dbReference>
<dbReference type="AlphaFoldDB" id="A0A9P7G8F0"/>
<dbReference type="OrthoDB" id="73875at2759"/>
<evidence type="ECO:0000313" key="2">
    <source>
        <dbReference type="EMBL" id="KAG5642592.1"/>
    </source>
</evidence>
<gene>
    <name evidence="2" type="ORF">DXG03_002516</name>
</gene>
<evidence type="ECO:0000256" key="1">
    <source>
        <dbReference type="SAM" id="MobiDB-lite"/>
    </source>
</evidence>
<keyword evidence="3" id="KW-1185">Reference proteome</keyword>
<accession>A0A9P7G8F0</accession>
<organism evidence="2 3">
    <name type="scientific">Asterophora parasitica</name>
    <dbReference type="NCBI Taxonomy" id="117018"/>
    <lineage>
        <taxon>Eukaryota</taxon>
        <taxon>Fungi</taxon>
        <taxon>Dikarya</taxon>
        <taxon>Basidiomycota</taxon>
        <taxon>Agaricomycotina</taxon>
        <taxon>Agaricomycetes</taxon>
        <taxon>Agaricomycetidae</taxon>
        <taxon>Agaricales</taxon>
        <taxon>Tricholomatineae</taxon>
        <taxon>Lyophyllaceae</taxon>
        <taxon>Asterophora</taxon>
    </lineage>
</organism>
<evidence type="ECO:0000313" key="3">
    <source>
        <dbReference type="Proteomes" id="UP000775547"/>
    </source>
</evidence>
<reference evidence="2" key="2">
    <citation type="submission" date="2021-10" db="EMBL/GenBank/DDBJ databases">
        <title>Phylogenomics reveals ancestral predisposition of the termite-cultivated fungus Termitomyces towards a domesticated lifestyle.</title>
        <authorList>
            <person name="Auxier B."/>
            <person name="Grum-Grzhimaylo A."/>
            <person name="Cardenas M.E."/>
            <person name="Lodge J.D."/>
            <person name="Laessoe T."/>
            <person name="Pedersen O."/>
            <person name="Smith M.E."/>
            <person name="Kuyper T.W."/>
            <person name="Franco-Molano E.A."/>
            <person name="Baroni T.J."/>
            <person name="Aanen D.K."/>
        </authorList>
    </citation>
    <scope>NUCLEOTIDE SEQUENCE</scope>
    <source>
        <strain evidence="2">AP01</strain>
        <tissue evidence="2">Mycelium</tissue>
    </source>
</reference>
<proteinExistence type="predicted"/>
<reference evidence="2" key="1">
    <citation type="submission" date="2020-07" db="EMBL/GenBank/DDBJ databases">
        <authorList>
            <person name="Nieuwenhuis M."/>
            <person name="Van De Peppel L.J.J."/>
        </authorList>
    </citation>
    <scope>NUCLEOTIDE SEQUENCE</scope>
    <source>
        <strain evidence="2">AP01</strain>
        <tissue evidence="2">Mycelium</tissue>
    </source>
</reference>
<feature type="region of interest" description="Disordered" evidence="1">
    <location>
        <begin position="1"/>
        <end position="21"/>
    </location>
</feature>
<protein>
    <submittedName>
        <fullName evidence="2">Uncharacterized protein</fullName>
    </submittedName>
</protein>
<dbReference type="Proteomes" id="UP000775547">
    <property type="component" value="Unassembled WGS sequence"/>
</dbReference>
<comment type="caution">
    <text evidence="2">The sequence shown here is derived from an EMBL/GenBank/DDBJ whole genome shotgun (WGS) entry which is preliminary data.</text>
</comment>